<evidence type="ECO:0000256" key="2">
    <source>
        <dbReference type="ARBA" id="ARBA00022730"/>
    </source>
</evidence>
<dbReference type="Gene3D" id="1.10.455.10">
    <property type="entry name" value="Ribosomal protein S7 domain"/>
    <property type="match status" value="1"/>
</dbReference>
<dbReference type="CDD" id="cd14869">
    <property type="entry name" value="uS7_Bacteria"/>
    <property type="match status" value="1"/>
</dbReference>
<dbReference type="HAMAP" id="MF_00480_B">
    <property type="entry name" value="Ribosomal_uS7_B"/>
    <property type="match status" value="1"/>
</dbReference>
<comment type="caution">
    <text evidence="9">The sequence shown here is derived from an EMBL/GenBank/DDBJ whole genome shotgun (WGS) entry which is preliminary data.</text>
</comment>
<dbReference type="PROSITE" id="PS00052">
    <property type="entry name" value="RIBOSOMAL_S7"/>
    <property type="match status" value="1"/>
</dbReference>
<dbReference type="InterPro" id="IPR020606">
    <property type="entry name" value="Ribosomal_uS7_CS"/>
</dbReference>
<dbReference type="PANTHER" id="PTHR11205">
    <property type="entry name" value="RIBOSOMAL PROTEIN S7"/>
    <property type="match status" value="1"/>
</dbReference>
<dbReference type="PIRSF" id="PIRSF002122">
    <property type="entry name" value="RPS7p_RPS7a_RPS5e_RPS7o"/>
    <property type="match status" value="1"/>
</dbReference>
<evidence type="ECO:0000256" key="1">
    <source>
        <dbReference type="ARBA" id="ARBA00007151"/>
    </source>
</evidence>
<dbReference type="GO" id="GO:0006412">
    <property type="term" value="P:translation"/>
    <property type="evidence" value="ECO:0007669"/>
    <property type="project" value="UniProtKB-UniRule"/>
</dbReference>
<gene>
    <name evidence="6" type="primary">rpsG</name>
    <name evidence="9" type="ORF">CO101_01805</name>
</gene>
<evidence type="ECO:0000259" key="8">
    <source>
        <dbReference type="Pfam" id="PF00177"/>
    </source>
</evidence>
<comment type="similarity">
    <text evidence="1 6 7">Belongs to the universal ribosomal protein uS7 family.</text>
</comment>
<feature type="domain" description="Small ribosomal subunit protein uS7" evidence="8">
    <location>
        <begin position="2"/>
        <end position="148"/>
    </location>
</feature>
<dbReference type="NCBIfam" id="TIGR01029">
    <property type="entry name" value="rpsG_bact"/>
    <property type="match status" value="1"/>
</dbReference>
<dbReference type="EMBL" id="PFTZ01000051">
    <property type="protein sequence ID" value="PJB51489.1"/>
    <property type="molecule type" value="Genomic_DNA"/>
</dbReference>
<comment type="subunit">
    <text evidence="6">Part of the 30S ribosomal subunit. Contacts proteins S9 and S11.</text>
</comment>
<organism evidence="9 10">
    <name type="scientific">Candidatus Berkelbacteria bacterium CG_4_9_14_3_um_filter_39_23</name>
    <dbReference type="NCBI Taxonomy" id="1974508"/>
    <lineage>
        <taxon>Bacteria</taxon>
        <taxon>Candidatus Berkelbacteria</taxon>
    </lineage>
</organism>
<evidence type="ECO:0000256" key="5">
    <source>
        <dbReference type="ARBA" id="ARBA00023274"/>
    </source>
</evidence>
<dbReference type="GO" id="GO:0003735">
    <property type="term" value="F:structural constituent of ribosome"/>
    <property type="evidence" value="ECO:0007669"/>
    <property type="project" value="InterPro"/>
</dbReference>
<keyword evidence="5 6" id="KW-0687">Ribonucleoprotein</keyword>
<name>A0A2M8C5L6_9BACT</name>
<proteinExistence type="inferred from homology"/>
<keyword evidence="3 6" id="KW-0694">RNA-binding</keyword>
<protein>
    <recommendedName>
        <fullName evidence="6">Small ribosomal subunit protein uS7</fullName>
    </recommendedName>
</protein>
<sequence>MRKPRFKKRILTPDARYNSLLISKLINYIMIGGKKEIAKNLVYKAMDKIEKETKLNGLDVLQDAIKKAAPLMEVKSKRVGGATYQVPMEVTDARKVILALRWIINAAREKQGKTYDEFLCEEILNVRNETGAVIAKRDNMHKMAQANKAFAHFARF</sequence>
<keyword evidence="6" id="KW-0820">tRNA-binding</keyword>
<dbReference type="Proteomes" id="UP000229421">
    <property type="component" value="Unassembled WGS sequence"/>
</dbReference>
<dbReference type="GO" id="GO:0015935">
    <property type="term" value="C:small ribosomal subunit"/>
    <property type="evidence" value="ECO:0007669"/>
    <property type="project" value="InterPro"/>
</dbReference>
<dbReference type="GO" id="GO:0019843">
    <property type="term" value="F:rRNA binding"/>
    <property type="evidence" value="ECO:0007669"/>
    <property type="project" value="UniProtKB-UniRule"/>
</dbReference>
<reference evidence="10" key="1">
    <citation type="submission" date="2017-09" db="EMBL/GenBank/DDBJ databases">
        <title>Depth-based differentiation of microbial function through sediment-hosted aquifers and enrichment of novel symbionts in the deep terrestrial subsurface.</title>
        <authorList>
            <person name="Probst A.J."/>
            <person name="Ladd B."/>
            <person name="Jarett J.K."/>
            <person name="Geller-Mcgrath D.E."/>
            <person name="Sieber C.M.K."/>
            <person name="Emerson J.B."/>
            <person name="Anantharaman K."/>
            <person name="Thomas B.C."/>
            <person name="Malmstrom R."/>
            <person name="Stieglmeier M."/>
            <person name="Klingl A."/>
            <person name="Woyke T."/>
            <person name="Ryan C.M."/>
            <person name="Banfield J.F."/>
        </authorList>
    </citation>
    <scope>NUCLEOTIDE SEQUENCE [LARGE SCALE GENOMIC DNA]</scope>
</reference>
<comment type="function">
    <text evidence="6">One of the primary rRNA binding proteins, it binds directly to 16S rRNA where it nucleates assembly of the head domain of the 30S subunit. Is located at the subunit interface close to the decoding center, probably blocks exit of the E-site tRNA.</text>
</comment>
<keyword evidence="4 6" id="KW-0689">Ribosomal protein</keyword>
<dbReference type="InterPro" id="IPR000235">
    <property type="entry name" value="Ribosomal_uS7"/>
</dbReference>
<evidence type="ECO:0000256" key="7">
    <source>
        <dbReference type="RuleBase" id="RU003619"/>
    </source>
</evidence>
<evidence type="ECO:0000256" key="3">
    <source>
        <dbReference type="ARBA" id="ARBA00022884"/>
    </source>
</evidence>
<evidence type="ECO:0000313" key="10">
    <source>
        <dbReference type="Proteomes" id="UP000229421"/>
    </source>
</evidence>
<dbReference type="Pfam" id="PF00177">
    <property type="entry name" value="Ribosomal_S7"/>
    <property type="match status" value="1"/>
</dbReference>
<evidence type="ECO:0000313" key="9">
    <source>
        <dbReference type="EMBL" id="PJB51489.1"/>
    </source>
</evidence>
<dbReference type="InterPro" id="IPR005717">
    <property type="entry name" value="Ribosomal_uS7_bac/org-type"/>
</dbReference>
<dbReference type="AlphaFoldDB" id="A0A2M8C5L6"/>
<evidence type="ECO:0000256" key="6">
    <source>
        <dbReference type="HAMAP-Rule" id="MF_00480"/>
    </source>
</evidence>
<dbReference type="SUPFAM" id="SSF47973">
    <property type="entry name" value="Ribosomal protein S7"/>
    <property type="match status" value="1"/>
</dbReference>
<dbReference type="InterPro" id="IPR036823">
    <property type="entry name" value="Ribosomal_uS7_dom_sf"/>
</dbReference>
<dbReference type="GO" id="GO:0000049">
    <property type="term" value="F:tRNA binding"/>
    <property type="evidence" value="ECO:0007669"/>
    <property type="project" value="UniProtKB-UniRule"/>
</dbReference>
<keyword evidence="2 6" id="KW-0699">rRNA-binding</keyword>
<dbReference type="InterPro" id="IPR023798">
    <property type="entry name" value="Ribosomal_uS7_dom"/>
</dbReference>
<evidence type="ECO:0000256" key="4">
    <source>
        <dbReference type="ARBA" id="ARBA00022980"/>
    </source>
</evidence>
<accession>A0A2M8C5L6</accession>